<dbReference type="Proteomes" id="UP000237347">
    <property type="component" value="Unassembled WGS sequence"/>
</dbReference>
<dbReference type="InterPro" id="IPR029006">
    <property type="entry name" value="ADF-H/Gelsolin-like_dom_sf"/>
</dbReference>
<dbReference type="AlphaFoldDB" id="A0AAW0J2I2"/>
<accession>A0AAW0J2I2</accession>
<gene>
    <name evidence="2" type="primary">ADF_0</name>
    <name evidence="2" type="ORF">CFP56_038367</name>
</gene>
<evidence type="ECO:0000259" key="1">
    <source>
        <dbReference type="Pfam" id="PF00241"/>
    </source>
</evidence>
<protein>
    <submittedName>
        <fullName evidence="2">Actin-depolymerizing factor</fullName>
    </submittedName>
</protein>
<dbReference type="GO" id="GO:0003779">
    <property type="term" value="F:actin binding"/>
    <property type="evidence" value="ECO:0007669"/>
    <property type="project" value="InterPro"/>
</dbReference>
<sequence>MEPPRGRLEFRWCRHQKDPRCVVGEQRQFFHLALHLPELPCEVGDTIDSNYPIDRIYASVVYASSKDRFKSQLDGIQVELRATVPSEMSFDIVKGRTL</sequence>
<comment type="caution">
    <text evidence="2">The sequence shown here is derived from an EMBL/GenBank/DDBJ whole genome shotgun (WGS) entry which is preliminary data.</text>
</comment>
<dbReference type="Pfam" id="PF00241">
    <property type="entry name" value="Cofilin_ADF"/>
    <property type="match status" value="1"/>
</dbReference>
<name>A0AAW0J2I2_QUESU</name>
<feature type="domain" description="ADF-H" evidence="1">
    <location>
        <begin position="59"/>
        <end position="94"/>
    </location>
</feature>
<evidence type="ECO:0000313" key="3">
    <source>
        <dbReference type="Proteomes" id="UP000237347"/>
    </source>
</evidence>
<dbReference type="SUPFAM" id="SSF55753">
    <property type="entry name" value="Actin depolymerizing proteins"/>
    <property type="match status" value="1"/>
</dbReference>
<keyword evidence="3" id="KW-1185">Reference proteome</keyword>
<proteinExistence type="predicted"/>
<dbReference type="EMBL" id="PKMF04000720">
    <property type="protein sequence ID" value="KAK7820899.1"/>
    <property type="molecule type" value="Genomic_DNA"/>
</dbReference>
<dbReference type="Gene3D" id="3.40.20.10">
    <property type="entry name" value="Severin"/>
    <property type="match status" value="1"/>
</dbReference>
<dbReference type="InterPro" id="IPR002108">
    <property type="entry name" value="ADF-H"/>
</dbReference>
<evidence type="ECO:0000313" key="2">
    <source>
        <dbReference type="EMBL" id="KAK7820899.1"/>
    </source>
</evidence>
<organism evidence="2 3">
    <name type="scientific">Quercus suber</name>
    <name type="common">Cork oak</name>
    <dbReference type="NCBI Taxonomy" id="58331"/>
    <lineage>
        <taxon>Eukaryota</taxon>
        <taxon>Viridiplantae</taxon>
        <taxon>Streptophyta</taxon>
        <taxon>Embryophyta</taxon>
        <taxon>Tracheophyta</taxon>
        <taxon>Spermatophyta</taxon>
        <taxon>Magnoliopsida</taxon>
        <taxon>eudicotyledons</taxon>
        <taxon>Gunneridae</taxon>
        <taxon>Pentapetalae</taxon>
        <taxon>rosids</taxon>
        <taxon>fabids</taxon>
        <taxon>Fagales</taxon>
        <taxon>Fagaceae</taxon>
        <taxon>Quercus</taxon>
    </lineage>
</organism>
<reference evidence="2 3" key="1">
    <citation type="journal article" date="2018" name="Sci. Data">
        <title>The draft genome sequence of cork oak.</title>
        <authorList>
            <person name="Ramos A.M."/>
            <person name="Usie A."/>
            <person name="Barbosa P."/>
            <person name="Barros P.M."/>
            <person name="Capote T."/>
            <person name="Chaves I."/>
            <person name="Simoes F."/>
            <person name="Abreu I."/>
            <person name="Carrasquinho I."/>
            <person name="Faro C."/>
            <person name="Guimaraes J.B."/>
            <person name="Mendonca D."/>
            <person name="Nobrega F."/>
            <person name="Rodrigues L."/>
            <person name="Saibo N.J.M."/>
            <person name="Varela M.C."/>
            <person name="Egas C."/>
            <person name="Matos J."/>
            <person name="Miguel C.M."/>
            <person name="Oliveira M.M."/>
            <person name="Ricardo C.P."/>
            <person name="Goncalves S."/>
        </authorList>
    </citation>
    <scope>NUCLEOTIDE SEQUENCE [LARGE SCALE GENOMIC DNA]</scope>
    <source>
        <strain evidence="3">cv. HL8</strain>
    </source>
</reference>